<accession>A0ABX0AEA2</accession>
<dbReference type="Pfam" id="PF01476">
    <property type="entry name" value="LysM"/>
    <property type="match status" value="1"/>
</dbReference>
<dbReference type="RefSeq" id="WP_162350593.1">
    <property type="nucleotide sequence ID" value="NZ_QOVG01000010.1"/>
</dbReference>
<dbReference type="CDD" id="cd00118">
    <property type="entry name" value="LysM"/>
    <property type="match status" value="1"/>
</dbReference>
<dbReference type="InterPro" id="IPR011055">
    <property type="entry name" value="Dup_hybrid_motif"/>
</dbReference>
<dbReference type="Proteomes" id="UP001429354">
    <property type="component" value="Unassembled WGS sequence"/>
</dbReference>
<dbReference type="PANTHER" id="PTHR21666">
    <property type="entry name" value="PEPTIDASE-RELATED"/>
    <property type="match status" value="1"/>
</dbReference>
<reference evidence="5 6" key="1">
    <citation type="submission" date="2018-07" db="EMBL/GenBank/DDBJ databases">
        <title>Whole genome Sequencing of Pseudoxanthomonas gei KCTC 32298 (T).</title>
        <authorList>
            <person name="Kumar S."/>
            <person name="Bansal K."/>
            <person name="Kaur A."/>
            <person name="Patil P."/>
            <person name="Sharma S."/>
            <person name="Patil P.B."/>
        </authorList>
    </citation>
    <scope>NUCLEOTIDE SEQUENCE [LARGE SCALE GENOMIC DNA]</scope>
    <source>
        <strain evidence="5 6">KCTC 32298</strain>
    </source>
</reference>
<dbReference type="InterPro" id="IPR050570">
    <property type="entry name" value="Cell_wall_metabolism_enzyme"/>
</dbReference>
<evidence type="ECO:0000313" key="6">
    <source>
        <dbReference type="Proteomes" id="UP001429354"/>
    </source>
</evidence>
<dbReference type="PROSITE" id="PS51782">
    <property type="entry name" value="LYSM"/>
    <property type="match status" value="1"/>
</dbReference>
<comment type="caution">
    <text evidence="5">The sequence shown here is derived from an EMBL/GenBank/DDBJ whole genome shotgun (WGS) entry which is preliminary data.</text>
</comment>
<feature type="signal peptide" evidence="3">
    <location>
        <begin position="1"/>
        <end position="23"/>
    </location>
</feature>
<dbReference type="PROSITE" id="PS51257">
    <property type="entry name" value="PROKAR_LIPOPROTEIN"/>
    <property type="match status" value="1"/>
</dbReference>
<keyword evidence="6" id="KW-1185">Reference proteome</keyword>
<dbReference type="InterPro" id="IPR016047">
    <property type="entry name" value="M23ase_b-sheet_dom"/>
</dbReference>
<dbReference type="SMART" id="SM00257">
    <property type="entry name" value="LysM"/>
    <property type="match status" value="1"/>
</dbReference>
<feature type="compositionally biased region" description="Low complexity" evidence="2">
    <location>
        <begin position="109"/>
        <end position="135"/>
    </location>
</feature>
<dbReference type="CDD" id="cd12797">
    <property type="entry name" value="M23_peptidase"/>
    <property type="match status" value="1"/>
</dbReference>
<gene>
    <name evidence="5" type="ORF">DT603_13905</name>
</gene>
<organism evidence="5 6">
    <name type="scientific">Pseudoxanthomonas gei</name>
    <dbReference type="NCBI Taxonomy" id="1383030"/>
    <lineage>
        <taxon>Bacteria</taxon>
        <taxon>Pseudomonadati</taxon>
        <taxon>Pseudomonadota</taxon>
        <taxon>Gammaproteobacteria</taxon>
        <taxon>Lysobacterales</taxon>
        <taxon>Lysobacteraceae</taxon>
        <taxon>Pseudoxanthomonas</taxon>
    </lineage>
</organism>
<feature type="domain" description="LysM" evidence="4">
    <location>
        <begin position="51"/>
        <end position="95"/>
    </location>
</feature>
<name>A0ABX0AEA2_9GAMM</name>
<feature type="region of interest" description="Disordered" evidence="2">
    <location>
        <begin position="106"/>
        <end position="142"/>
    </location>
</feature>
<comment type="similarity">
    <text evidence="1">Belongs to the E.coli NlpD/Haemophilus LppB family.</text>
</comment>
<dbReference type="EMBL" id="QOVG01000010">
    <property type="protein sequence ID" value="NDK39934.1"/>
    <property type="molecule type" value="Genomic_DNA"/>
</dbReference>
<dbReference type="Gene3D" id="2.70.70.10">
    <property type="entry name" value="Glucose Permease (Domain IIA)"/>
    <property type="match status" value="1"/>
</dbReference>
<dbReference type="Gene3D" id="3.10.350.10">
    <property type="entry name" value="LysM domain"/>
    <property type="match status" value="1"/>
</dbReference>
<dbReference type="InterPro" id="IPR018392">
    <property type="entry name" value="LysM"/>
</dbReference>
<evidence type="ECO:0000256" key="2">
    <source>
        <dbReference type="SAM" id="MobiDB-lite"/>
    </source>
</evidence>
<protein>
    <submittedName>
        <fullName evidence="5">LysM peptidoglycan-binding domain-containing protein</fullName>
    </submittedName>
</protein>
<evidence type="ECO:0000256" key="1">
    <source>
        <dbReference type="ARBA" id="ARBA00038420"/>
    </source>
</evidence>
<dbReference type="InterPro" id="IPR036779">
    <property type="entry name" value="LysM_dom_sf"/>
</dbReference>
<dbReference type="SUPFAM" id="SSF51261">
    <property type="entry name" value="Duplicated hybrid motif"/>
    <property type="match status" value="1"/>
</dbReference>
<evidence type="ECO:0000259" key="4">
    <source>
        <dbReference type="PROSITE" id="PS51782"/>
    </source>
</evidence>
<keyword evidence="3" id="KW-0732">Signal</keyword>
<proteinExistence type="inferred from homology"/>
<dbReference type="Pfam" id="PF01551">
    <property type="entry name" value="Peptidase_M23"/>
    <property type="match status" value="1"/>
</dbReference>
<feature type="chain" id="PRO_5045696150" evidence="3">
    <location>
        <begin position="24"/>
        <end position="264"/>
    </location>
</feature>
<sequence length="264" mass="27798">MKNSNAPRLSRLLAMLLAMVWLAGCSSSVVRDTSSSSRSRARAVSQPKYGVIAKVQRGDTLYGLAFRNGIDVRDLAAWNGIASPYTIYPGQGIRLYPAGGGSASGRPATTVATGRPRPVTTVPTVTTRSPAVTTPASPPSSGFSWRWPAEGVVIGGFTAGDATKQGVDIGGSSGQPVRAAGDGVVVYSGGGLVGYGELVIIKHSESWLSAYGHNRKRLVNEGQNVKAGQQVAEMGRSGAARDMLHFEIRYNGKPVDPLLYLPRR</sequence>
<evidence type="ECO:0000256" key="3">
    <source>
        <dbReference type="SAM" id="SignalP"/>
    </source>
</evidence>
<evidence type="ECO:0000313" key="5">
    <source>
        <dbReference type="EMBL" id="NDK39934.1"/>
    </source>
</evidence>
<dbReference type="PANTHER" id="PTHR21666:SF263">
    <property type="entry name" value="MUREIN HYDROLASE ACTIVATOR NLPD"/>
    <property type="match status" value="1"/>
</dbReference>